<organism evidence="2 3">
    <name type="scientific">Aureobasidium uvarum</name>
    <dbReference type="NCBI Taxonomy" id="2773716"/>
    <lineage>
        <taxon>Eukaryota</taxon>
        <taxon>Fungi</taxon>
        <taxon>Dikarya</taxon>
        <taxon>Ascomycota</taxon>
        <taxon>Pezizomycotina</taxon>
        <taxon>Dothideomycetes</taxon>
        <taxon>Dothideomycetidae</taxon>
        <taxon>Dothideales</taxon>
        <taxon>Saccotheciaceae</taxon>
        <taxon>Aureobasidium</taxon>
    </lineage>
</organism>
<comment type="caution">
    <text evidence="2">The sequence shown here is derived from an EMBL/GenBank/DDBJ whole genome shotgun (WGS) entry which is preliminary data.</text>
</comment>
<evidence type="ECO:0000256" key="1">
    <source>
        <dbReference type="SAM" id="MobiDB-lite"/>
    </source>
</evidence>
<keyword evidence="3" id="KW-1185">Reference proteome</keyword>
<feature type="compositionally biased region" description="Acidic residues" evidence="1">
    <location>
        <begin position="27"/>
        <end position="42"/>
    </location>
</feature>
<dbReference type="Proteomes" id="UP000745764">
    <property type="component" value="Unassembled WGS sequence"/>
</dbReference>
<dbReference type="AlphaFoldDB" id="A0A9N8KJ48"/>
<sequence>MSAETGLQPEMANVDRPNEDLPVAAEQSDDLFGEEPIGDSVDDVVKAPLDNTLDGADAVKPAPAATDLSANGPPTPADSQTVDGPPTSDAAPVTEQSSGIEGVAKYIPSDANLDQPVVSPSEPLGDGEAHITEDTEITDAPSLATEAETHSTTTVPEPQVTEDSGAAAINGVVASNPDSNQALNHRTFQQCCRPVKTRRS</sequence>
<accession>A0A9N8KJ48</accession>
<name>A0A9N8KJ48_9PEZI</name>
<evidence type="ECO:0000313" key="3">
    <source>
        <dbReference type="Proteomes" id="UP000745764"/>
    </source>
</evidence>
<gene>
    <name evidence="2" type="ORF">AWRI4620_LOCUS4939</name>
</gene>
<proteinExistence type="predicted"/>
<protein>
    <submittedName>
        <fullName evidence="2">Uncharacterized protein</fullName>
    </submittedName>
</protein>
<dbReference type="EMBL" id="CAINUL010000006">
    <property type="protein sequence ID" value="CAD0110684.1"/>
    <property type="molecule type" value="Genomic_DNA"/>
</dbReference>
<feature type="region of interest" description="Disordered" evidence="1">
    <location>
        <begin position="134"/>
        <end position="163"/>
    </location>
</feature>
<evidence type="ECO:0000313" key="2">
    <source>
        <dbReference type="EMBL" id="CAD0110684.1"/>
    </source>
</evidence>
<feature type="region of interest" description="Disordered" evidence="1">
    <location>
        <begin position="1"/>
        <end position="103"/>
    </location>
</feature>
<reference evidence="2" key="1">
    <citation type="submission" date="2020-06" db="EMBL/GenBank/DDBJ databases">
        <authorList>
            <person name="Onetto C."/>
        </authorList>
    </citation>
    <scope>NUCLEOTIDE SEQUENCE</scope>
</reference>